<dbReference type="PANTHER" id="PTHR35993">
    <property type="entry name" value="OUTER ENVELOPE PORE PROTEIN 21B, CHLOROPLASTIC"/>
    <property type="match status" value="1"/>
</dbReference>
<keyword evidence="9" id="KW-1002">Plastid outer membrane</keyword>
<evidence type="ECO:0000256" key="8">
    <source>
        <dbReference type="ARBA" id="ARBA00022692"/>
    </source>
</evidence>
<name>W9R708_9ROSA</name>
<evidence type="ECO:0000256" key="13">
    <source>
        <dbReference type="ARBA" id="ARBA00024941"/>
    </source>
</evidence>
<proteinExistence type="inferred from homology"/>
<evidence type="ECO:0000256" key="11">
    <source>
        <dbReference type="ARBA" id="ARBA00023114"/>
    </source>
</evidence>
<dbReference type="GO" id="GO:0009707">
    <property type="term" value="C:chloroplast outer membrane"/>
    <property type="evidence" value="ECO:0007669"/>
    <property type="project" value="UniProtKB-SubCell"/>
</dbReference>
<evidence type="ECO:0000313" key="14">
    <source>
        <dbReference type="EMBL" id="EXB56282.1"/>
    </source>
</evidence>
<keyword evidence="8" id="KW-0812">Transmembrane</keyword>
<evidence type="ECO:0000256" key="12">
    <source>
        <dbReference type="ARBA" id="ARBA00023136"/>
    </source>
</evidence>
<keyword evidence="5" id="KW-1134">Transmembrane beta strand</keyword>
<evidence type="ECO:0000256" key="7">
    <source>
        <dbReference type="ARBA" id="ARBA00022640"/>
    </source>
</evidence>
<comment type="similarity">
    <text evidence="3">Belongs to the plastid outer envelope porin OEP21 (TC 1.B.29) family.</text>
</comment>
<dbReference type="GO" id="GO:0034426">
    <property type="term" value="C:etioplast membrane"/>
    <property type="evidence" value="ECO:0007669"/>
    <property type="project" value="UniProtKB-SubCell"/>
</dbReference>
<evidence type="ECO:0000256" key="6">
    <source>
        <dbReference type="ARBA" id="ARBA00022528"/>
    </source>
</evidence>
<keyword evidence="4" id="KW-0813">Transport</keyword>
<evidence type="ECO:0000256" key="10">
    <source>
        <dbReference type="ARBA" id="ARBA00023065"/>
    </source>
</evidence>
<accession>W9R708</accession>
<dbReference type="KEGG" id="mnt:21407546"/>
<dbReference type="GO" id="GO:0044070">
    <property type="term" value="P:regulation of monoatomic anion transport"/>
    <property type="evidence" value="ECO:0007669"/>
    <property type="project" value="InterPro"/>
</dbReference>
<dbReference type="OrthoDB" id="503907at2759"/>
<evidence type="ECO:0008006" key="16">
    <source>
        <dbReference type="Google" id="ProtNLM"/>
    </source>
</evidence>
<evidence type="ECO:0000256" key="2">
    <source>
        <dbReference type="ARBA" id="ARBA00004441"/>
    </source>
</evidence>
<keyword evidence="11" id="KW-0626">Porin</keyword>
<gene>
    <name evidence="14" type="ORF">L484_024821</name>
</gene>
<keyword evidence="10" id="KW-0406">Ion transport</keyword>
<dbReference type="STRING" id="981085.W9R708"/>
<dbReference type="PANTHER" id="PTHR35993:SF1">
    <property type="entry name" value="OUTER ENVELOPE PORE PROTEIN 21B, CHLOROPLASTIC"/>
    <property type="match status" value="1"/>
</dbReference>
<evidence type="ECO:0000256" key="1">
    <source>
        <dbReference type="ARBA" id="ARBA00004396"/>
    </source>
</evidence>
<dbReference type="AlphaFoldDB" id="W9R708"/>
<sequence>METSLRYGGDSKALRIHAKQNLPLLDSNTLLQVHGELDTRVGSPSHFSALLRRFYPDISASLGAGVQYDKREKLRYVIRGKKSFPVTTNGQLSFNIKGRFDTDKELKEKRSRGAAELSWAILNFQKEQDVRIKVGYHVIEKVSYFQIRENNWTFNADGTGRWNVRYDL</sequence>
<comment type="subcellular location">
    <subcellularLocation>
        <location evidence="1">Plastid</location>
        <location evidence="1">Chloroplast outer membrane</location>
        <topology evidence="1">Multi-pass membrane protein</topology>
    </subcellularLocation>
    <subcellularLocation>
        <location evidence="2">Plastid</location>
        <location evidence="2">Etioplast membrane</location>
        <topology evidence="2">Multi-pass membrane protein</topology>
    </subcellularLocation>
</comment>
<keyword evidence="12" id="KW-0472">Membrane</keyword>
<organism evidence="14 15">
    <name type="scientific">Morus notabilis</name>
    <dbReference type="NCBI Taxonomy" id="981085"/>
    <lineage>
        <taxon>Eukaryota</taxon>
        <taxon>Viridiplantae</taxon>
        <taxon>Streptophyta</taxon>
        <taxon>Embryophyta</taxon>
        <taxon>Tracheophyta</taxon>
        <taxon>Spermatophyta</taxon>
        <taxon>Magnoliopsida</taxon>
        <taxon>eudicotyledons</taxon>
        <taxon>Gunneridae</taxon>
        <taxon>Pentapetalae</taxon>
        <taxon>rosids</taxon>
        <taxon>fabids</taxon>
        <taxon>Rosales</taxon>
        <taxon>Moraceae</taxon>
        <taxon>Moreae</taxon>
        <taxon>Morus</taxon>
    </lineage>
</organism>
<protein>
    <recommendedName>
        <fullName evidence="16">Outer envelope pore protein 21B</fullName>
    </recommendedName>
</protein>
<keyword evidence="6" id="KW-0150">Chloroplast</keyword>
<comment type="function">
    <text evidence="13">Voltage-dependent rectifying anion channel that facilitates the translocation between chloroplast and cytoplasm of phosphorylated carbohydrates such as triosephosphate, 3-phosphoglycerate and inorganic phosphate (Pi) depending of ATP to triosephosphate ratio in the plastidial intermembrane space; in high triosephosphate/ATP conditions (e.g. photosynthesis), export of triosphosphate from chloroplast (outward rectifying channels), but in high ATP/triosephosphate conditions (e.g. dark phase), import of phosphosolutes (inward rectifying channels).</text>
</comment>
<keyword evidence="15" id="KW-1185">Reference proteome</keyword>
<dbReference type="InterPro" id="IPR034575">
    <property type="entry name" value="OEP21"/>
</dbReference>
<dbReference type="GO" id="GO:0046930">
    <property type="term" value="C:pore complex"/>
    <property type="evidence" value="ECO:0007669"/>
    <property type="project" value="UniProtKB-KW"/>
</dbReference>
<reference evidence="15" key="1">
    <citation type="submission" date="2013-01" db="EMBL/GenBank/DDBJ databases">
        <title>Draft Genome Sequence of a Mulberry Tree, Morus notabilis C.K. Schneid.</title>
        <authorList>
            <person name="He N."/>
            <person name="Zhao S."/>
        </authorList>
    </citation>
    <scope>NUCLEOTIDE SEQUENCE</scope>
</reference>
<evidence type="ECO:0000313" key="15">
    <source>
        <dbReference type="Proteomes" id="UP000030645"/>
    </source>
</evidence>
<dbReference type="eggNOG" id="ENOG502RX9S">
    <property type="taxonomic scope" value="Eukaryota"/>
</dbReference>
<keyword evidence="7" id="KW-0934">Plastid</keyword>
<dbReference type="GO" id="GO:0015288">
    <property type="term" value="F:porin activity"/>
    <property type="evidence" value="ECO:0007669"/>
    <property type="project" value="UniProtKB-KW"/>
</dbReference>
<dbReference type="EMBL" id="KE344284">
    <property type="protein sequence ID" value="EXB56282.1"/>
    <property type="molecule type" value="Genomic_DNA"/>
</dbReference>
<evidence type="ECO:0000256" key="4">
    <source>
        <dbReference type="ARBA" id="ARBA00022448"/>
    </source>
</evidence>
<dbReference type="Proteomes" id="UP000030645">
    <property type="component" value="Unassembled WGS sequence"/>
</dbReference>
<dbReference type="GO" id="GO:0008308">
    <property type="term" value="F:voltage-gated monoatomic anion channel activity"/>
    <property type="evidence" value="ECO:0007669"/>
    <property type="project" value="InterPro"/>
</dbReference>
<evidence type="ECO:0000256" key="9">
    <source>
        <dbReference type="ARBA" id="ARBA00022805"/>
    </source>
</evidence>
<evidence type="ECO:0000256" key="5">
    <source>
        <dbReference type="ARBA" id="ARBA00022452"/>
    </source>
</evidence>
<evidence type="ECO:0000256" key="3">
    <source>
        <dbReference type="ARBA" id="ARBA00009945"/>
    </source>
</evidence>